<comment type="caution">
    <text evidence="1">The sequence shown here is derived from an EMBL/GenBank/DDBJ whole genome shotgun (WGS) entry which is preliminary data.</text>
</comment>
<dbReference type="EMBL" id="REGN01000871">
    <property type="protein sequence ID" value="RNA38439.1"/>
    <property type="molecule type" value="Genomic_DNA"/>
</dbReference>
<name>A0A3M7SRV3_BRAPC</name>
<protein>
    <submittedName>
        <fullName evidence="1">Uncharacterized protein</fullName>
    </submittedName>
</protein>
<gene>
    <name evidence="1" type="ORF">BpHYR1_023340</name>
</gene>
<organism evidence="1 2">
    <name type="scientific">Brachionus plicatilis</name>
    <name type="common">Marine rotifer</name>
    <name type="synonym">Brachionus muelleri</name>
    <dbReference type="NCBI Taxonomy" id="10195"/>
    <lineage>
        <taxon>Eukaryota</taxon>
        <taxon>Metazoa</taxon>
        <taxon>Spiralia</taxon>
        <taxon>Gnathifera</taxon>
        <taxon>Rotifera</taxon>
        <taxon>Eurotatoria</taxon>
        <taxon>Monogononta</taxon>
        <taxon>Pseudotrocha</taxon>
        <taxon>Ploima</taxon>
        <taxon>Brachionidae</taxon>
        <taxon>Brachionus</taxon>
    </lineage>
</organism>
<keyword evidence="2" id="KW-1185">Reference proteome</keyword>
<sequence>MILSKFTVIVGVQRYRAITQCELMKSSIDTIPVSVAVEEVLNSVPNDNAAPKKKRGRPKKVVSNTIEVKSDWVPCALIGICFNITGYKFILCIY</sequence>
<dbReference type="AlphaFoldDB" id="A0A3M7SRV3"/>
<reference evidence="1 2" key="1">
    <citation type="journal article" date="2018" name="Sci. Rep.">
        <title>Genomic signatures of local adaptation to the degree of environmental predictability in rotifers.</title>
        <authorList>
            <person name="Franch-Gras L."/>
            <person name="Hahn C."/>
            <person name="Garcia-Roger E.M."/>
            <person name="Carmona M.J."/>
            <person name="Serra M."/>
            <person name="Gomez A."/>
        </authorList>
    </citation>
    <scope>NUCLEOTIDE SEQUENCE [LARGE SCALE GENOMIC DNA]</scope>
    <source>
        <strain evidence="1">HYR1</strain>
    </source>
</reference>
<proteinExistence type="predicted"/>
<accession>A0A3M7SRV3</accession>
<evidence type="ECO:0000313" key="2">
    <source>
        <dbReference type="Proteomes" id="UP000276133"/>
    </source>
</evidence>
<evidence type="ECO:0000313" key="1">
    <source>
        <dbReference type="EMBL" id="RNA38439.1"/>
    </source>
</evidence>
<dbReference type="Proteomes" id="UP000276133">
    <property type="component" value="Unassembled WGS sequence"/>
</dbReference>